<evidence type="ECO:0000259" key="3">
    <source>
        <dbReference type="PROSITE" id="PS50835"/>
    </source>
</evidence>
<dbReference type="SMART" id="SM00409">
    <property type="entry name" value="IG"/>
    <property type="match status" value="3"/>
</dbReference>
<dbReference type="InterPro" id="IPR003961">
    <property type="entry name" value="FN3_dom"/>
</dbReference>
<protein>
    <submittedName>
        <fullName evidence="5">Myomesin 1a (skelemin)</fullName>
    </submittedName>
</protein>
<name>A0A8C6NTK9_NOTFU</name>
<feature type="domain" description="Ig-like" evidence="3">
    <location>
        <begin position="57"/>
        <end position="158"/>
    </location>
</feature>
<feature type="domain" description="Fibronectin type-III" evidence="4">
    <location>
        <begin position="608"/>
        <end position="707"/>
    </location>
</feature>
<dbReference type="FunFam" id="2.60.40.10:FF:000124">
    <property type="entry name" value="Myomesin 1"/>
    <property type="match status" value="1"/>
</dbReference>
<dbReference type="FunFam" id="2.60.40.10:FF:000222">
    <property type="entry name" value="Myomesin 1"/>
    <property type="match status" value="1"/>
</dbReference>
<evidence type="ECO:0000256" key="2">
    <source>
        <dbReference type="ARBA" id="ARBA00023319"/>
    </source>
</evidence>
<dbReference type="Pfam" id="PF00041">
    <property type="entry name" value="fn3"/>
    <property type="match status" value="5"/>
</dbReference>
<dbReference type="SMART" id="SM00060">
    <property type="entry name" value="FN3"/>
    <property type="match status" value="5"/>
</dbReference>
<evidence type="ECO:0000313" key="5">
    <source>
        <dbReference type="Ensembl" id="ENSNFUP00015024383.1"/>
    </source>
</evidence>
<dbReference type="SUPFAM" id="SSF48726">
    <property type="entry name" value="Immunoglobulin"/>
    <property type="match status" value="3"/>
</dbReference>
<dbReference type="SMART" id="SM00408">
    <property type="entry name" value="IGc2"/>
    <property type="match status" value="2"/>
</dbReference>
<proteinExistence type="predicted"/>
<dbReference type="FunFam" id="2.60.40.10:FF:000197">
    <property type="entry name" value="Myomesin 1"/>
    <property type="match status" value="1"/>
</dbReference>
<dbReference type="InterPro" id="IPR036116">
    <property type="entry name" value="FN3_sf"/>
</dbReference>
<dbReference type="FunFam" id="2.60.40.10:FF:000029">
    <property type="entry name" value="Myomesin 1"/>
    <property type="match status" value="1"/>
</dbReference>
<dbReference type="InterPro" id="IPR003598">
    <property type="entry name" value="Ig_sub2"/>
</dbReference>
<dbReference type="InterPro" id="IPR003599">
    <property type="entry name" value="Ig_sub"/>
</dbReference>
<sequence>MHSLEIKNCDFLDTAQYYASALNVKGEASSAATVVVKRYKEGEEEGLFDPKPHGFCPEHGVTFQTSIIDQFEVAFGREGETLSLGCTIIIFPTVKKYQPEVVWYRNSVPLKPSKWVHTHWSGERAVLTLTHLNKEDEGMYTVRVNTKSGFDTYSAYVFVRDADVEVEGVPVAPLDVRCHDVNKDYVVVTWKQPAVEGSSPILGYYIDRCEVGAHHWTQCNDNPVKYARFPVTGLVEGRSYVFRVRALNKEGVSRPSRVSEAVVAMDPSDRARLRGWTLLYPLTSIGTFLKNPESFVPGEPTDVIVTEATKSYVVLAWKPPVQRGHEGVMYYIEKCVSGSDTWQRVNTGMPVKSPRFALFDLAEGKSYSFRVRCCNSAGVGEPSESTGEITFLFCLDFPADQPSAPGTPVPTRNTDTSVVVFWGASKDAKQLVGYYIECSVVGTDVWTPCNNKPVKQTRFVCHGLNTGLNYVFRVKAVNAAGYSQCSSTSDAVVVQAAISVPGEPTGVTQLEAVNDYMVMSWTPPLNNGGAEIRGYFIDYRTVKGDHFGKWHEMNERALTTTSYKAENLKENLFYQFRVRAMNMAGVSKPSVPSKALECKEWTITVPGAPVGLYVLEVRDTSAVVLWEPPVFDGRSSVNGYYLDIKDASVGEEGWKAVHEKTNKSKFMKVTELNAGTFYVFRVRAQNIVGVGKPSAVLGPILAQTRPGTKEIYVDVDDEGVISMFFECSEMKAGSEFVWYKNYQEIVDTSRLTIINKEGKSRAIFNSPSLEDLGTFSCVVTNTDGISSSYTLTEEGESLHKLNKCGAFPVIPFKGEMAMELLEKGRVRFWTQLEKFTPACQVEYVFNDAIIEEGKVGTKKKKNNGRDFVFFSEFRELQRKSEFERAEWVRKQGPHFVEYLDFTVTEECDVLLKSCCCVFVTANSSTQIQVVSTESGIILYSMVTYYDENLRVGWLHKDAKLAASERVKSGVTGEQLWLKINEPTEKDKGKYTMDIFDGKDGCQVRDKITPTALAHPCVSYLDRARVVGGLPDVVAIQEGKSLNLTGNVWGEPLPEVCWVKNEKELTSDDHYKLKFEHGKFASITIATVTTADSGKYALVVKNKYGTEAGEFTVSVYNPEEEEGKEKKD</sequence>
<dbReference type="Proteomes" id="UP000694548">
    <property type="component" value="Chromosome sgr09"/>
</dbReference>
<organism evidence="5 6">
    <name type="scientific">Nothobranchius furzeri</name>
    <name type="common">Turquoise killifish</name>
    <dbReference type="NCBI Taxonomy" id="105023"/>
    <lineage>
        <taxon>Eukaryota</taxon>
        <taxon>Metazoa</taxon>
        <taxon>Chordata</taxon>
        <taxon>Craniata</taxon>
        <taxon>Vertebrata</taxon>
        <taxon>Euteleostomi</taxon>
        <taxon>Actinopterygii</taxon>
        <taxon>Neopterygii</taxon>
        <taxon>Teleostei</taxon>
        <taxon>Neoteleostei</taxon>
        <taxon>Acanthomorphata</taxon>
        <taxon>Ovalentaria</taxon>
        <taxon>Atherinomorphae</taxon>
        <taxon>Cyprinodontiformes</taxon>
        <taxon>Nothobranchiidae</taxon>
        <taxon>Nothobranchius</taxon>
    </lineage>
</organism>
<feature type="domain" description="Fibronectin type-III" evidence="4">
    <location>
        <begin position="172"/>
        <end position="266"/>
    </location>
</feature>
<dbReference type="PANTHER" id="PTHR13817:SF16">
    <property type="entry name" value="MYOMESIN-1"/>
    <property type="match status" value="1"/>
</dbReference>
<dbReference type="Gene3D" id="2.60.40.10">
    <property type="entry name" value="Immunoglobulins"/>
    <property type="match status" value="10"/>
</dbReference>
<accession>A0A8C6NTK9</accession>
<reference evidence="5" key="1">
    <citation type="submission" date="2014-08" db="EMBL/GenBank/DDBJ databases">
        <authorList>
            <person name="Senf B."/>
            <person name="Petzold A."/>
            <person name="Downie B.R."/>
            <person name="Koch P."/>
            <person name="Platzer M."/>
        </authorList>
    </citation>
    <scope>NUCLEOTIDE SEQUENCE [LARGE SCALE GENOMIC DNA]</scope>
    <source>
        <strain evidence="5">GRZ</strain>
    </source>
</reference>
<dbReference type="PROSITE" id="PS50835">
    <property type="entry name" value="IG_LIKE"/>
    <property type="match status" value="3"/>
</dbReference>
<evidence type="ECO:0000256" key="1">
    <source>
        <dbReference type="ARBA" id="ARBA00022737"/>
    </source>
</evidence>
<dbReference type="Ensembl" id="ENSNFUT00015025484.1">
    <property type="protein sequence ID" value="ENSNFUP00015024383.1"/>
    <property type="gene ID" value="ENSNFUG00015011527.1"/>
</dbReference>
<dbReference type="FunFam" id="2.60.40.10:FF:000192">
    <property type="entry name" value="Myomesin 1"/>
    <property type="match status" value="1"/>
</dbReference>
<dbReference type="InterPro" id="IPR036179">
    <property type="entry name" value="Ig-like_dom_sf"/>
</dbReference>
<dbReference type="PRINTS" id="PR00014">
    <property type="entry name" value="FNTYPEIII"/>
</dbReference>
<keyword evidence="6" id="KW-1185">Reference proteome</keyword>
<dbReference type="FunFam" id="2.60.40.10:FF:002172">
    <property type="entry name" value="Myomesin 1a (skelemin)"/>
    <property type="match status" value="2"/>
</dbReference>
<dbReference type="SUPFAM" id="SSF49265">
    <property type="entry name" value="Fibronectin type III"/>
    <property type="match status" value="4"/>
</dbReference>
<reference evidence="5" key="3">
    <citation type="submission" date="2025-09" db="UniProtKB">
        <authorList>
            <consortium name="Ensembl"/>
        </authorList>
    </citation>
    <scope>IDENTIFICATION</scope>
</reference>
<feature type="domain" description="Ig-like" evidence="3">
    <location>
        <begin position="693"/>
        <end position="792"/>
    </location>
</feature>
<dbReference type="InterPro" id="IPR013098">
    <property type="entry name" value="Ig_I-set"/>
</dbReference>
<dbReference type="InterPro" id="IPR007110">
    <property type="entry name" value="Ig-like_dom"/>
</dbReference>
<dbReference type="PANTHER" id="PTHR13817">
    <property type="entry name" value="TITIN"/>
    <property type="match status" value="1"/>
</dbReference>
<dbReference type="AlphaFoldDB" id="A0A8C6NTK9"/>
<feature type="domain" description="Ig-like" evidence="3">
    <location>
        <begin position="1015"/>
        <end position="1113"/>
    </location>
</feature>
<dbReference type="GeneTree" id="ENSGT00940000154982"/>
<reference evidence="5" key="2">
    <citation type="submission" date="2025-08" db="UniProtKB">
        <authorList>
            <consortium name="Ensembl"/>
        </authorList>
    </citation>
    <scope>IDENTIFICATION</scope>
</reference>
<dbReference type="InterPro" id="IPR013783">
    <property type="entry name" value="Ig-like_fold"/>
</dbReference>
<dbReference type="InterPro" id="IPR050964">
    <property type="entry name" value="Striated_Muscle_Regulatory"/>
</dbReference>
<dbReference type="CDD" id="cd00063">
    <property type="entry name" value="FN3"/>
    <property type="match status" value="5"/>
</dbReference>
<dbReference type="PROSITE" id="PS50853">
    <property type="entry name" value="FN3"/>
    <property type="match status" value="5"/>
</dbReference>
<keyword evidence="1" id="KW-0677">Repeat</keyword>
<feature type="domain" description="Fibronectin type-III" evidence="4">
    <location>
        <begin position="500"/>
        <end position="601"/>
    </location>
</feature>
<evidence type="ECO:0000259" key="4">
    <source>
        <dbReference type="PROSITE" id="PS50853"/>
    </source>
</evidence>
<keyword evidence="2" id="KW-0393">Immunoglobulin domain</keyword>
<dbReference type="FunFam" id="2.60.40.10:FF:000134">
    <property type="entry name" value="Myomesin 1"/>
    <property type="match status" value="1"/>
</dbReference>
<evidence type="ECO:0000313" key="6">
    <source>
        <dbReference type="Proteomes" id="UP000694548"/>
    </source>
</evidence>
<feature type="domain" description="Fibronectin type-III" evidence="4">
    <location>
        <begin position="404"/>
        <end position="497"/>
    </location>
</feature>
<gene>
    <name evidence="5" type="primary">MYOM1</name>
    <name evidence="5" type="synonym">myom1a</name>
</gene>
<dbReference type="Pfam" id="PF07679">
    <property type="entry name" value="I-set"/>
    <property type="match status" value="2"/>
</dbReference>
<feature type="domain" description="Fibronectin type-III" evidence="4">
    <location>
        <begin position="299"/>
        <end position="396"/>
    </location>
</feature>